<dbReference type="GO" id="GO:0006355">
    <property type="term" value="P:regulation of DNA-templated transcription"/>
    <property type="evidence" value="ECO:0007669"/>
    <property type="project" value="InterPro"/>
</dbReference>
<dbReference type="eggNOG" id="ENOG502QRAX">
    <property type="taxonomic scope" value="Eukaryota"/>
</dbReference>
<dbReference type="Gene3D" id="2.170.150.80">
    <property type="entry name" value="NAC domain"/>
    <property type="match status" value="1"/>
</dbReference>
<feature type="region of interest" description="Disordered" evidence="6">
    <location>
        <begin position="67"/>
        <end position="86"/>
    </location>
</feature>
<keyword evidence="5" id="KW-0539">Nucleus</keyword>
<reference evidence="8" key="2">
    <citation type="submission" date="2018-05" db="EMBL/GenBank/DDBJ databases">
        <title>OgluRS3 (Oryza glumaepatula Reference Sequence Version 3).</title>
        <authorList>
            <person name="Zhang J."/>
            <person name="Kudrna D."/>
            <person name="Lee S."/>
            <person name="Talag J."/>
            <person name="Welchert J."/>
            <person name="Wing R.A."/>
        </authorList>
    </citation>
    <scope>NUCLEOTIDE SEQUENCE [LARGE SCALE GENOMIC DNA]</scope>
</reference>
<proteinExistence type="predicted"/>
<reference evidence="8" key="1">
    <citation type="submission" date="2015-04" db="UniProtKB">
        <authorList>
            <consortium name="EnsemblPlants"/>
        </authorList>
    </citation>
    <scope>IDENTIFICATION</scope>
</reference>
<dbReference type="PROSITE" id="PS51005">
    <property type="entry name" value="NAC"/>
    <property type="match status" value="1"/>
</dbReference>
<dbReference type="AlphaFoldDB" id="A0A0E0B2W7"/>
<feature type="compositionally biased region" description="Polar residues" evidence="6">
    <location>
        <begin position="75"/>
        <end position="86"/>
    </location>
</feature>
<accession>A0A0E0B2W7</accession>
<keyword evidence="9" id="KW-1185">Reference proteome</keyword>
<evidence type="ECO:0000256" key="3">
    <source>
        <dbReference type="ARBA" id="ARBA00023125"/>
    </source>
</evidence>
<dbReference type="InterPro" id="IPR003441">
    <property type="entry name" value="NAC-dom"/>
</dbReference>
<evidence type="ECO:0000256" key="4">
    <source>
        <dbReference type="ARBA" id="ARBA00023163"/>
    </source>
</evidence>
<dbReference type="Gramene" id="OGLUM09G10510.1">
    <property type="protein sequence ID" value="OGLUM09G10510.1"/>
    <property type="gene ID" value="OGLUM09G10510"/>
</dbReference>
<dbReference type="InterPro" id="IPR036093">
    <property type="entry name" value="NAC_dom_sf"/>
</dbReference>
<dbReference type="Proteomes" id="UP000026961">
    <property type="component" value="Chromosome 9"/>
</dbReference>
<dbReference type="PANTHER" id="PTHR31744:SF77">
    <property type="entry name" value="PROTEIN FEZ"/>
    <property type="match status" value="1"/>
</dbReference>
<feature type="region of interest" description="Disordered" evidence="6">
    <location>
        <begin position="107"/>
        <end position="127"/>
    </location>
</feature>
<dbReference type="EnsemblPlants" id="OGLUM09G10510.1">
    <property type="protein sequence ID" value="OGLUM09G10510.1"/>
    <property type="gene ID" value="OGLUM09G10510"/>
</dbReference>
<keyword evidence="3" id="KW-0238">DNA-binding</keyword>
<dbReference type="PANTHER" id="PTHR31744">
    <property type="entry name" value="PROTEIN CUP-SHAPED COTYLEDON 2-RELATED"/>
    <property type="match status" value="1"/>
</dbReference>
<dbReference type="SUPFAM" id="SSF101941">
    <property type="entry name" value="NAC domain"/>
    <property type="match status" value="1"/>
</dbReference>
<keyword evidence="4" id="KW-0804">Transcription</keyword>
<evidence type="ECO:0000256" key="2">
    <source>
        <dbReference type="ARBA" id="ARBA00023015"/>
    </source>
</evidence>
<evidence type="ECO:0000256" key="6">
    <source>
        <dbReference type="SAM" id="MobiDB-lite"/>
    </source>
</evidence>
<feature type="domain" description="NAC" evidence="7">
    <location>
        <begin position="1"/>
        <end position="60"/>
    </location>
</feature>
<evidence type="ECO:0000313" key="9">
    <source>
        <dbReference type="Proteomes" id="UP000026961"/>
    </source>
</evidence>
<dbReference type="GO" id="GO:0003677">
    <property type="term" value="F:DNA binding"/>
    <property type="evidence" value="ECO:0007669"/>
    <property type="project" value="UniProtKB-KW"/>
</dbReference>
<evidence type="ECO:0000313" key="8">
    <source>
        <dbReference type="EnsemblPlants" id="OGLUM09G10510.1"/>
    </source>
</evidence>
<keyword evidence="2" id="KW-0805">Transcription regulation</keyword>
<protein>
    <recommendedName>
        <fullName evidence="7">NAC domain-containing protein</fullName>
    </recommendedName>
</protein>
<comment type="subcellular location">
    <subcellularLocation>
        <location evidence="1">Nucleus</location>
    </subcellularLocation>
</comment>
<evidence type="ECO:0000256" key="1">
    <source>
        <dbReference type="ARBA" id="ARBA00004123"/>
    </source>
</evidence>
<dbReference type="STRING" id="40148.A0A0E0B2W7"/>
<dbReference type="HOGENOM" id="CLU_1075016_0_0_1"/>
<name>A0A0E0B2W7_9ORYZ</name>
<sequence>MHKPEEVSCLYKGRAAKGFKTDWMMHEFRLPSLTEPSLSKIPIDKKPAKDIWAICKIFKKPNSMAQRALSHPWGPQSTATTNSQFASESSSCSEEVAIPITQLNSQQCLQGRQQKPNNRQDGSSSKVINFKCSPSLTHQSDKDNHNCPVTLPFKTQTLQHMSGATSLLLSITPGIINSIYEASPNIRFGQTEPCNGYEVDWVIGTNGGIENSDEDPYTRTGTEYSTGSECGIRQKIKFPFDLLGDPSDN</sequence>
<organism evidence="8">
    <name type="scientific">Oryza glumipatula</name>
    <dbReference type="NCBI Taxonomy" id="40148"/>
    <lineage>
        <taxon>Eukaryota</taxon>
        <taxon>Viridiplantae</taxon>
        <taxon>Streptophyta</taxon>
        <taxon>Embryophyta</taxon>
        <taxon>Tracheophyta</taxon>
        <taxon>Spermatophyta</taxon>
        <taxon>Magnoliopsida</taxon>
        <taxon>Liliopsida</taxon>
        <taxon>Poales</taxon>
        <taxon>Poaceae</taxon>
        <taxon>BOP clade</taxon>
        <taxon>Oryzoideae</taxon>
        <taxon>Oryzeae</taxon>
        <taxon>Oryzinae</taxon>
        <taxon>Oryza</taxon>
    </lineage>
</organism>
<evidence type="ECO:0000256" key="5">
    <source>
        <dbReference type="ARBA" id="ARBA00023242"/>
    </source>
</evidence>
<dbReference type="GO" id="GO:0005634">
    <property type="term" value="C:nucleus"/>
    <property type="evidence" value="ECO:0007669"/>
    <property type="project" value="UniProtKB-SubCell"/>
</dbReference>
<evidence type="ECO:0000259" key="7">
    <source>
        <dbReference type="PROSITE" id="PS51005"/>
    </source>
</evidence>